<feature type="repeat" description="ANK" evidence="3">
    <location>
        <begin position="35"/>
        <end position="71"/>
    </location>
</feature>
<dbReference type="Pfam" id="PF12796">
    <property type="entry name" value="Ank_2"/>
    <property type="match status" value="1"/>
</dbReference>
<protein>
    <submittedName>
        <fullName evidence="4">Uncharacterized protein</fullName>
    </submittedName>
</protein>
<dbReference type="SUPFAM" id="SSF48403">
    <property type="entry name" value="Ankyrin repeat"/>
    <property type="match status" value="1"/>
</dbReference>
<proteinExistence type="predicted"/>
<sequence>MLMDLFEAIETQNLDRIAELLSRKADPNSLRSESPGWTPLHEAIEQLEDGGAIETLVLLLRHGAAVDTWDANHDSTPLLMALFREQKEAVRLLLALASGYLLKNSLNLVSDIIFIM</sequence>
<dbReference type="HOGENOM" id="CLU_2092764_0_0_3"/>
<keyword evidence="5" id="KW-1185">Reference proteome</keyword>
<dbReference type="KEGG" id="csg:Cylst_4851"/>
<organism evidence="4 5">
    <name type="scientific">Cylindrospermum stagnale PCC 7417</name>
    <dbReference type="NCBI Taxonomy" id="56107"/>
    <lineage>
        <taxon>Bacteria</taxon>
        <taxon>Bacillati</taxon>
        <taxon>Cyanobacteriota</taxon>
        <taxon>Cyanophyceae</taxon>
        <taxon>Nostocales</taxon>
        <taxon>Nostocaceae</taxon>
        <taxon>Cylindrospermum</taxon>
    </lineage>
</organism>
<dbReference type="STRING" id="56107.Cylst_4851"/>
<evidence type="ECO:0000256" key="3">
    <source>
        <dbReference type="PROSITE-ProRule" id="PRU00023"/>
    </source>
</evidence>
<gene>
    <name evidence="4" type="ORF">Cylst_4851</name>
</gene>
<evidence type="ECO:0000256" key="2">
    <source>
        <dbReference type="ARBA" id="ARBA00023043"/>
    </source>
</evidence>
<dbReference type="SMART" id="SM00248">
    <property type="entry name" value="ANK"/>
    <property type="match status" value="2"/>
</dbReference>
<evidence type="ECO:0000313" key="4">
    <source>
        <dbReference type="EMBL" id="AFZ26906.1"/>
    </source>
</evidence>
<name>K9X4C0_9NOST</name>
<evidence type="ECO:0000313" key="5">
    <source>
        <dbReference type="Proteomes" id="UP000010475"/>
    </source>
</evidence>
<dbReference type="PANTHER" id="PTHR24171">
    <property type="entry name" value="ANKYRIN REPEAT DOMAIN-CONTAINING PROTEIN 39-RELATED"/>
    <property type="match status" value="1"/>
</dbReference>
<keyword evidence="2 3" id="KW-0040">ANK repeat</keyword>
<reference evidence="4 5" key="1">
    <citation type="submission" date="2012-06" db="EMBL/GenBank/DDBJ databases">
        <title>Finished chromosome of genome of Cylindrospermum stagnale PCC 7417.</title>
        <authorList>
            <consortium name="US DOE Joint Genome Institute"/>
            <person name="Gugger M."/>
            <person name="Coursin T."/>
            <person name="Rippka R."/>
            <person name="Tandeau De Marsac N."/>
            <person name="Huntemann M."/>
            <person name="Wei C.-L."/>
            <person name="Han J."/>
            <person name="Detter J.C."/>
            <person name="Han C."/>
            <person name="Tapia R."/>
            <person name="Chen A."/>
            <person name="Kyrpides N."/>
            <person name="Mavromatis K."/>
            <person name="Markowitz V."/>
            <person name="Szeto E."/>
            <person name="Ivanova N."/>
            <person name="Pagani I."/>
            <person name="Pati A."/>
            <person name="Goodwin L."/>
            <person name="Nordberg H.P."/>
            <person name="Cantor M.N."/>
            <person name="Hua S.X."/>
            <person name="Woyke T."/>
            <person name="Kerfeld C.A."/>
        </authorList>
    </citation>
    <scope>NUCLEOTIDE SEQUENCE [LARGE SCALE GENOMIC DNA]</scope>
    <source>
        <strain evidence="4 5">PCC 7417</strain>
    </source>
</reference>
<dbReference type="AlphaFoldDB" id="K9X4C0"/>
<dbReference type="PROSITE" id="PS50088">
    <property type="entry name" value="ANK_REPEAT"/>
    <property type="match status" value="1"/>
</dbReference>
<dbReference type="Gene3D" id="1.25.40.20">
    <property type="entry name" value="Ankyrin repeat-containing domain"/>
    <property type="match status" value="1"/>
</dbReference>
<dbReference type="InterPro" id="IPR036770">
    <property type="entry name" value="Ankyrin_rpt-contain_sf"/>
</dbReference>
<keyword evidence="1" id="KW-0677">Repeat</keyword>
<dbReference type="InterPro" id="IPR002110">
    <property type="entry name" value="Ankyrin_rpt"/>
</dbReference>
<accession>K9X4C0</accession>
<dbReference type="EMBL" id="CP003642">
    <property type="protein sequence ID" value="AFZ26906.1"/>
    <property type="molecule type" value="Genomic_DNA"/>
</dbReference>
<dbReference type="Proteomes" id="UP000010475">
    <property type="component" value="Chromosome"/>
</dbReference>
<dbReference type="RefSeq" id="WP_015210143.1">
    <property type="nucleotide sequence ID" value="NC_019757.1"/>
</dbReference>
<dbReference type="OrthoDB" id="211931at2"/>
<evidence type="ECO:0000256" key="1">
    <source>
        <dbReference type="ARBA" id="ARBA00022737"/>
    </source>
</evidence>
<dbReference type="eggNOG" id="COG0666">
    <property type="taxonomic scope" value="Bacteria"/>
</dbReference>